<protein>
    <submittedName>
        <fullName evidence="1">Uncharacterized protein</fullName>
    </submittedName>
</protein>
<dbReference type="Proteomes" id="UP001309448">
    <property type="component" value="Unassembled WGS sequence"/>
</dbReference>
<dbReference type="RefSeq" id="WP_327911464.1">
    <property type="nucleotide sequence ID" value="NZ_JARLYP010000057.1"/>
</dbReference>
<sequence>MVHIQFGQTDRTLKVEKLIDLGLVEITKEIDAHKNGIGKVANIPFLEKTCNELLQMKSKMSAVLFKPSFARTVLDSWDYSLPIADLLIKIDYEYNKLK</sequence>
<proteinExistence type="predicted"/>
<reference evidence="1 2" key="1">
    <citation type="submission" date="2023-03" db="EMBL/GenBank/DDBJ databases">
        <title>Bacillus Genome Sequencing.</title>
        <authorList>
            <person name="Dunlap C."/>
        </authorList>
    </citation>
    <scope>NUCLEOTIDE SEQUENCE [LARGE SCALE GENOMIC DNA]</scope>
    <source>
        <strain evidence="1 2">B-615</strain>
    </source>
</reference>
<gene>
    <name evidence="1" type="ORF">P4U88_00150</name>
</gene>
<evidence type="ECO:0000313" key="2">
    <source>
        <dbReference type="Proteomes" id="UP001309448"/>
    </source>
</evidence>
<evidence type="ECO:0000313" key="1">
    <source>
        <dbReference type="EMBL" id="MED1564381.1"/>
    </source>
</evidence>
<dbReference type="EMBL" id="JARMDB010000001">
    <property type="protein sequence ID" value="MED1564381.1"/>
    <property type="molecule type" value="Genomic_DNA"/>
</dbReference>
<comment type="caution">
    <text evidence="1">The sequence shown here is derived from an EMBL/GenBank/DDBJ whole genome shotgun (WGS) entry which is preliminary data.</text>
</comment>
<accession>A0ABU6MNV8</accession>
<name>A0ABU6MNV8_9BACI</name>
<keyword evidence="2" id="KW-1185">Reference proteome</keyword>
<organism evidence="1 2">
    <name type="scientific">Bacillus paramycoides</name>
    <dbReference type="NCBI Taxonomy" id="2026194"/>
    <lineage>
        <taxon>Bacteria</taxon>
        <taxon>Bacillati</taxon>
        <taxon>Bacillota</taxon>
        <taxon>Bacilli</taxon>
        <taxon>Bacillales</taxon>
        <taxon>Bacillaceae</taxon>
        <taxon>Bacillus</taxon>
        <taxon>Bacillus cereus group</taxon>
    </lineage>
</organism>